<reference evidence="10 11" key="1">
    <citation type="submission" date="2022-01" db="EMBL/GenBank/DDBJ databases">
        <title>A chromosomal length assembly of Cordylochernes scorpioides.</title>
        <authorList>
            <person name="Zeh D."/>
            <person name="Zeh J."/>
        </authorList>
    </citation>
    <scope>NUCLEOTIDE SEQUENCE [LARGE SCALE GENOMIC DNA]</scope>
    <source>
        <strain evidence="10">IN4F17</strain>
        <tissue evidence="10">Whole Body</tissue>
    </source>
</reference>
<evidence type="ECO:0000256" key="7">
    <source>
        <dbReference type="ARBA" id="ARBA00048484"/>
    </source>
</evidence>
<dbReference type="InterPro" id="IPR019826">
    <property type="entry name" value="Carboxylesterase_B_AS"/>
</dbReference>
<dbReference type="EC" id="3.1.1.-" evidence="8"/>
<keyword evidence="6" id="KW-0325">Glycoprotein</keyword>
<dbReference type="PANTHER" id="PTHR43918:SF4">
    <property type="entry name" value="CARBOXYLIC ESTER HYDROLASE"/>
    <property type="match status" value="1"/>
</dbReference>
<dbReference type="InterPro" id="IPR002018">
    <property type="entry name" value="CarbesteraseB"/>
</dbReference>
<gene>
    <name evidence="10" type="ORF">LAZ67_5001925</name>
</gene>
<dbReference type="PROSITE" id="PS00122">
    <property type="entry name" value="CARBOXYLESTERASE_B_1"/>
    <property type="match status" value="1"/>
</dbReference>
<dbReference type="Pfam" id="PF00135">
    <property type="entry name" value="COesterase"/>
    <property type="match status" value="2"/>
</dbReference>
<dbReference type="InterPro" id="IPR050654">
    <property type="entry name" value="AChE-related_enzymes"/>
</dbReference>
<evidence type="ECO:0000256" key="5">
    <source>
        <dbReference type="ARBA" id="ARBA00023157"/>
    </source>
</evidence>
<comment type="similarity">
    <text evidence="1 8">Belongs to the type-B carboxylesterase/lipase family.</text>
</comment>
<organism evidence="10 11">
    <name type="scientific">Cordylochernes scorpioides</name>
    <dbReference type="NCBI Taxonomy" id="51811"/>
    <lineage>
        <taxon>Eukaryota</taxon>
        <taxon>Metazoa</taxon>
        <taxon>Ecdysozoa</taxon>
        <taxon>Arthropoda</taxon>
        <taxon>Chelicerata</taxon>
        <taxon>Arachnida</taxon>
        <taxon>Pseudoscorpiones</taxon>
        <taxon>Cheliferoidea</taxon>
        <taxon>Chernetidae</taxon>
        <taxon>Cordylochernes</taxon>
    </lineage>
</organism>
<evidence type="ECO:0000313" key="11">
    <source>
        <dbReference type="Proteomes" id="UP001235939"/>
    </source>
</evidence>
<keyword evidence="5" id="KW-1015">Disulfide bond</keyword>
<dbReference type="Proteomes" id="UP001235939">
    <property type="component" value="Chromosome 05"/>
</dbReference>
<proteinExistence type="inferred from homology"/>
<feature type="domain" description="Carboxylesterase type B" evidence="9">
    <location>
        <begin position="61"/>
        <end position="115"/>
    </location>
</feature>
<accession>A0ABY6KFY1</accession>
<keyword evidence="11" id="KW-1185">Reference proteome</keyword>
<protein>
    <recommendedName>
        <fullName evidence="8">Carboxylic ester hydrolase</fullName>
        <ecNumber evidence="8">3.1.1.-</ecNumber>
    </recommendedName>
</protein>
<comment type="catalytic activity">
    <reaction evidence="7">
        <text>acetylcholine + H2O = choline + acetate + H(+)</text>
        <dbReference type="Rhea" id="RHEA:17561"/>
        <dbReference type="ChEBI" id="CHEBI:15354"/>
        <dbReference type="ChEBI" id="CHEBI:15355"/>
        <dbReference type="ChEBI" id="CHEBI:15377"/>
        <dbReference type="ChEBI" id="CHEBI:15378"/>
        <dbReference type="ChEBI" id="CHEBI:30089"/>
        <dbReference type="EC" id="3.1.1.7"/>
    </reaction>
</comment>
<keyword evidence="2" id="KW-0719">Serine esterase</keyword>
<feature type="domain" description="Carboxylesterase type B" evidence="9">
    <location>
        <begin position="142"/>
        <end position="668"/>
    </location>
</feature>
<evidence type="ECO:0000259" key="9">
    <source>
        <dbReference type="Pfam" id="PF00135"/>
    </source>
</evidence>
<dbReference type="InterPro" id="IPR029058">
    <property type="entry name" value="AB_hydrolase_fold"/>
</dbReference>
<dbReference type="EMBL" id="CP092867">
    <property type="protein sequence ID" value="UYV67766.1"/>
    <property type="molecule type" value="Genomic_DNA"/>
</dbReference>
<evidence type="ECO:0000256" key="1">
    <source>
        <dbReference type="ARBA" id="ARBA00005964"/>
    </source>
</evidence>
<evidence type="ECO:0000256" key="2">
    <source>
        <dbReference type="ARBA" id="ARBA00022487"/>
    </source>
</evidence>
<dbReference type="PANTHER" id="PTHR43918">
    <property type="entry name" value="ACETYLCHOLINESTERASE"/>
    <property type="match status" value="1"/>
</dbReference>
<evidence type="ECO:0000256" key="8">
    <source>
        <dbReference type="RuleBase" id="RU361235"/>
    </source>
</evidence>
<evidence type="ECO:0000256" key="4">
    <source>
        <dbReference type="ARBA" id="ARBA00022867"/>
    </source>
</evidence>
<keyword evidence="4" id="KW-0531">Neurotransmitter degradation</keyword>
<dbReference type="PRINTS" id="PR00878">
    <property type="entry name" value="CHOLNESTRASE"/>
</dbReference>
<keyword evidence="3 8" id="KW-0378">Hydrolase</keyword>
<evidence type="ECO:0000256" key="3">
    <source>
        <dbReference type="ARBA" id="ARBA00022801"/>
    </source>
</evidence>
<evidence type="ECO:0000313" key="10">
    <source>
        <dbReference type="EMBL" id="UYV67766.1"/>
    </source>
</evidence>
<dbReference type="InterPro" id="IPR019819">
    <property type="entry name" value="Carboxylesterase_B_CS"/>
</dbReference>
<dbReference type="InterPro" id="IPR000997">
    <property type="entry name" value="Cholinesterase"/>
</dbReference>
<dbReference type="SUPFAM" id="SSF53474">
    <property type="entry name" value="alpha/beta-Hydrolases"/>
    <property type="match status" value="2"/>
</dbReference>
<dbReference type="PROSITE" id="PS00941">
    <property type="entry name" value="CARBOXYLESTERASE_B_2"/>
    <property type="match status" value="1"/>
</dbReference>
<name>A0ABY6KFY1_9ARAC</name>
<sequence length="675" mass="76770">MSHNTSFGNSDKSQLSKVTSVWQRVEFLIKAGDYGVLLRIMVFKDVLYISPPLCFTGVINIIAAHGDVIVVSINYRVGAMGFFSGGFYDQTLALRLIRNNIAYFGGNPETGTILSYCPIGRMFASLFFLLLASEAAFSTRNDPVVNLPMGSIKGFRKTIIGKNLNVYYGIPFAKPPLGDLRYKRPVEIEKYQQEIVADTMPKACFQIDPFNPDGAEYYKRLNMSEDCLYLNIWVPVTKDLNSEPKSVLVWIFGGGLVQGSIADPRYNGQVIAAHGDVIVVSMNYRVGAMGFFSGGTRDEPGNIGFYDQTLALRWIRNNIAYFGGNPETVTIFGESAGGISVGFHMTSPFSRGLFKRAIMQSGTANLPFYYTYDESVAIAQQFAQNANCTSQHLTVKMNPTAVLNCLKRKSPEELSIAEYMMRGNQRLYGHFRPVVGEDFIPYRTFSPLDSELYNDRDFIVGLTANEGQSFVFDYFREFIGNPNITKTMAYDAMIPFLNELGRMNDAKLKLDYYFRGVIEDDIVEVKRAMGRILTDWMFKCPSQEIADIFTRRDNRVSFYYYNHLYSGRDSYPDGGWLEVPHFEEIKFLFGHIFFMDELPYQFNYTKSEERFSLELIDLWASYAKTGEARSARHYIWPRWDPHHRRVLQLNATTASVIPLPGAEACRLWIAPRPHH</sequence>
<dbReference type="Gene3D" id="3.40.50.1820">
    <property type="entry name" value="alpha/beta hydrolase"/>
    <property type="match status" value="2"/>
</dbReference>
<evidence type="ECO:0000256" key="6">
    <source>
        <dbReference type="ARBA" id="ARBA00023180"/>
    </source>
</evidence>